<reference evidence="6" key="2">
    <citation type="submission" date="2023-06" db="EMBL/GenBank/DDBJ databases">
        <authorList>
            <consortium name="Lawrence Berkeley National Laboratory"/>
            <person name="Haridas S."/>
            <person name="Hensen N."/>
            <person name="Bonometti L."/>
            <person name="Westerberg I."/>
            <person name="Brannstrom I.O."/>
            <person name="Guillou S."/>
            <person name="Cros-Aarteil S."/>
            <person name="Calhoun S."/>
            <person name="Kuo A."/>
            <person name="Mondo S."/>
            <person name="Pangilinan J."/>
            <person name="Riley R."/>
            <person name="Labutti K."/>
            <person name="Andreopoulos B."/>
            <person name="Lipzen A."/>
            <person name="Chen C."/>
            <person name="Yanf M."/>
            <person name="Daum C."/>
            <person name="Ng V."/>
            <person name="Clum A."/>
            <person name="Steindorff A."/>
            <person name="Ohm R."/>
            <person name="Martin F."/>
            <person name="Silar P."/>
            <person name="Natvig D."/>
            <person name="Lalanne C."/>
            <person name="Gautier V."/>
            <person name="Ament-Velasquez S.L."/>
            <person name="Kruys A."/>
            <person name="Hutchinson M.I."/>
            <person name="Powell A.J."/>
            <person name="Barry K."/>
            <person name="Miller A.N."/>
            <person name="Grigoriev I.V."/>
            <person name="Debuchy R."/>
            <person name="Gladieux P."/>
            <person name="Thoren M.H."/>
            <person name="Johannesson H."/>
        </authorList>
    </citation>
    <scope>NUCLEOTIDE SEQUENCE</scope>
    <source>
        <strain evidence="6">CBS 958.72</strain>
    </source>
</reference>
<keyword evidence="1 6" id="KW-0489">Methyltransferase</keyword>
<dbReference type="Pfam" id="PF13649">
    <property type="entry name" value="Methyltransf_25"/>
    <property type="match status" value="1"/>
</dbReference>
<dbReference type="Gene3D" id="3.40.50.150">
    <property type="entry name" value="Vaccinia Virus protein VP39"/>
    <property type="match status" value="1"/>
</dbReference>
<dbReference type="SUPFAM" id="SSF53335">
    <property type="entry name" value="S-adenosyl-L-methionine-dependent methyltransferases"/>
    <property type="match status" value="1"/>
</dbReference>
<comment type="caution">
    <text evidence="6">The sequence shown here is derived from an EMBL/GenBank/DDBJ whole genome shotgun (WGS) entry which is preliminary data.</text>
</comment>
<evidence type="ECO:0000256" key="1">
    <source>
        <dbReference type="ARBA" id="ARBA00022603"/>
    </source>
</evidence>
<evidence type="ECO:0000256" key="4">
    <source>
        <dbReference type="SAM" id="MobiDB-lite"/>
    </source>
</evidence>
<proteinExistence type="predicted"/>
<keyword evidence="7" id="KW-1185">Reference proteome</keyword>
<dbReference type="GO" id="GO:0008168">
    <property type="term" value="F:methyltransferase activity"/>
    <property type="evidence" value="ECO:0007669"/>
    <property type="project" value="UniProtKB-KW"/>
</dbReference>
<dbReference type="AlphaFoldDB" id="A0AAE0K5A5"/>
<feature type="domain" description="Methyltransferase" evidence="5">
    <location>
        <begin position="47"/>
        <end position="163"/>
    </location>
</feature>
<protein>
    <submittedName>
        <fullName evidence="6">Methyltransferase type 11</fullName>
    </submittedName>
</protein>
<feature type="region of interest" description="Disordered" evidence="4">
    <location>
        <begin position="80"/>
        <end position="101"/>
    </location>
</feature>
<gene>
    <name evidence="6" type="ORF">B0T24DRAFT_532786</name>
</gene>
<keyword evidence="3" id="KW-0949">S-adenosyl-L-methionine</keyword>
<evidence type="ECO:0000256" key="2">
    <source>
        <dbReference type="ARBA" id="ARBA00022679"/>
    </source>
</evidence>
<accession>A0AAE0K5A5</accession>
<reference evidence="6" key="1">
    <citation type="journal article" date="2023" name="Mol. Phylogenet. Evol.">
        <title>Genome-scale phylogeny and comparative genomics of the fungal order Sordariales.</title>
        <authorList>
            <person name="Hensen N."/>
            <person name="Bonometti L."/>
            <person name="Westerberg I."/>
            <person name="Brannstrom I.O."/>
            <person name="Guillou S."/>
            <person name="Cros-Aarteil S."/>
            <person name="Calhoun S."/>
            <person name="Haridas S."/>
            <person name="Kuo A."/>
            <person name="Mondo S."/>
            <person name="Pangilinan J."/>
            <person name="Riley R."/>
            <person name="LaButti K."/>
            <person name="Andreopoulos B."/>
            <person name="Lipzen A."/>
            <person name="Chen C."/>
            <person name="Yan M."/>
            <person name="Daum C."/>
            <person name="Ng V."/>
            <person name="Clum A."/>
            <person name="Steindorff A."/>
            <person name="Ohm R.A."/>
            <person name="Martin F."/>
            <person name="Silar P."/>
            <person name="Natvig D.O."/>
            <person name="Lalanne C."/>
            <person name="Gautier V."/>
            <person name="Ament-Velasquez S.L."/>
            <person name="Kruys A."/>
            <person name="Hutchinson M.I."/>
            <person name="Powell A.J."/>
            <person name="Barry K."/>
            <person name="Miller A.N."/>
            <person name="Grigoriev I.V."/>
            <person name="Debuchy R."/>
            <person name="Gladieux P."/>
            <person name="Hiltunen Thoren M."/>
            <person name="Johannesson H."/>
        </authorList>
    </citation>
    <scope>NUCLEOTIDE SEQUENCE</scope>
    <source>
        <strain evidence="6">CBS 958.72</strain>
    </source>
</reference>
<organism evidence="6 7">
    <name type="scientific">Lasiosphaeria ovina</name>
    <dbReference type="NCBI Taxonomy" id="92902"/>
    <lineage>
        <taxon>Eukaryota</taxon>
        <taxon>Fungi</taxon>
        <taxon>Dikarya</taxon>
        <taxon>Ascomycota</taxon>
        <taxon>Pezizomycotina</taxon>
        <taxon>Sordariomycetes</taxon>
        <taxon>Sordariomycetidae</taxon>
        <taxon>Sordariales</taxon>
        <taxon>Lasiosphaeriaceae</taxon>
        <taxon>Lasiosphaeria</taxon>
    </lineage>
</organism>
<dbReference type="GO" id="GO:0032259">
    <property type="term" value="P:methylation"/>
    <property type="evidence" value="ECO:0007669"/>
    <property type="project" value="UniProtKB-KW"/>
</dbReference>
<name>A0AAE0K5A5_9PEZI</name>
<dbReference type="Proteomes" id="UP001287356">
    <property type="component" value="Unassembled WGS sequence"/>
</dbReference>
<dbReference type="InterPro" id="IPR029063">
    <property type="entry name" value="SAM-dependent_MTases_sf"/>
</dbReference>
<keyword evidence="2" id="KW-0808">Transferase</keyword>
<dbReference type="CDD" id="cd02440">
    <property type="entry name" value="AdoMet_MTases"/>
    <property type="match status" value="1"/>
</dbReference>
<evidence type="ECO:0000313" key="6">
    <source>
        <dbReference type="EMBL" id="KAK3369661.1"/>
    </source>
</evidence>
<sequence>MAAPPPSQYDAIGSRYTHVFKALPTSAVETANLRAAVAPHVSGARALDLGCGTGYYSRKLLEWGAAAVVGVDVSPEMVAAANSQQQPAPGGDGDGDGEGDKERLRFIVGDAVSLGRISLPDDNKEEGKHGAFDLATGAWLLNYARSAAELTQMFATIAANLRPPSAQKNRGGVFVGITPPPVNRADMDALAARTNDLATDADRTALLGYSVAFLDRLASGDGWKTEMTVYGAGGEEVTFQNYHLAREVYEDAARRGGLSGRLEWRAVDMPEVEGSIEGNGDGDGDGDGDGEAAFWREYAVSGVHLGVLVVERGE</sequence>
<dbReference type="PANTHER" id="PTHR43464:SF19">
    <property type="entry name" value="UBIQUINONE BIOSYNTHESIS O-METHYLTRANSFERASE, MITOCHONDRIAL"/>
    <property type="match status" value="1"/>
</dbReference>
<evidence type="ECO:0000313" key="7">
    <source>
        <dbReference type="Proteomes" id="UP001287356"/>
    </source>
</evidence>
<dbReference type="InterPro" id="IPR041698">
    <property type="entry name" value="Methyltransf_25"/>
</dbReference>
<evidence type="ECO:0000256" key="3">
    <source>
        <dbReference type="ARBA" id="ARBA00022691"/>
    </source>
</evidence>
<evidence type="ECO:0000259" key="5">
    <source>
        <dbReference type="Pfam" id="PF13649"/>
    </source>
</evidence>
<dbReference type="PANTHER" id="PTHR43464">
    <property type="entry name" value="METHYLTRANSFERASE"/>
    <property type="match status" value="1"/>
</dbReference>
<dbReference type="EMBL" id="JAULSN010000006">
    <property type="protein sequence ID" value="KAK3369661.1"/>
    <property type="molecule type" value="Genomic_DNA"/>
</dbReference>